<accession>A0A914CUT1</accession>
<keyword evidence="1" id="KW-1185">Reference proteome</keyword>
<evidence type="ECO:0000313" key="1">
    <source>
        <dbReference type="Proteomes" id="UP000887540"/>
    </source>
</evidence>
<reference evidence="2" key="1">
    <citation type="submission" date="2022-11" db="UniProtKB">
        <authorList>
            <consortium name="WormBaseParasite"/>
        </authorList>
    </citation>
    <scope>IDENTIFICATION</scope>
</reference>
<organism evidence="1 2">
    <name type="scientific">Acrobeloides nanus</name>
    <dbReference type="NCBI Taxonomy" id="290746"/>
    <lineage>
        <taxon>Eukaryota</taxon>
        <taxon>Metazoa</taxon>
        <taxon>Ecdysozoa</taxon>
        <taxon>Nematoda</taxon>
        <taxon>Chromadorea</taxon>
        <taxon>Rhabditida</taxon>
        <taxon>Tylenchina</taxon>
        <taxon>Cephalobomorpha</taxon>
        <taxon>Cephaloboidea</taxon>
        <taxon>Cephalobidae</taxon>
        <taxon>Acrobeloides</taxon>
    </lineage>
</organism>
<protein>
    <submittedName>
        <fullName evidence="2">Uncharacterized protein</fullName>
    </submittedName>
</protein>
<proteinExistence type="predicted"/>
<evidence type="ECO:0000313" key="2">
    <source>
        <dbReference type="WBParaSite" id="ACRNAN_scaffold1497.g33032.t1"/>
    </source>
</evidence>
<name>A0A914CUT1_9BILA</name>
<dbReference type="WBParaSite" id="ACRNAN_scaffold1497.g33032.t1">
    <property type="protein sequence ID" value="ACRNAN_scaffold1497.g33032.t1"/>
    <property type="gene ID" value="ACRNAN_scaffold1497.g33032"/>
</dbReference>
<dbReference type="AlphaFoldDB" id="A0A914CUT1"/>
<dbReference type="Proteomes" id="UP000887540">
    <property type="component" value="Unplaced"/>
</dbReference>
<sequence length="117" mass="13307">MANCLKYTILAYPNDVTSEHVRYEARSSASPPSTLATELDLRPYLRVRSLRSSASPSSTLATRLELRPRLQPEYCEKNILEMDLDLPSEGLQNEMTEEFYPEEIPDDMAEDQNLPIG</sequence>